<keyword evidence="1" id="KW-0812">Transmembrane</keyword>
<dbReference type="Proteomes" id="UP000294543">
    <property type="component" value="Unassembled WGS sequence"/>
</dbReference>
<name>A0A4R4W359_9ACTN</name>
<gene>
    <name evidence="2" type="ORF">E1294_42530</name>
</gene>
<dbReference type="AlphaFoldDB" id="A0A4R4W359"/>
<accession>A0A4R4W359</accession>
<reference evidence="2 3" key="1">
    <citation type="submission" date="2019-03" db="EMBL/GenBank/DDBJ databases">
        <title>Draft genome sequences of novel Actinobacteria.</title>
        <authorList>
            <person name="Sahin N."/>
            <person name="Ay H."/>
            <person name="Saygin H."/>
        </authorList>
    </citation>
    <scope>NUCLEOTIDE SEQUENCE [LARGE SCALE GENOMIC DNA]</scope>
    <source>
        <strain evidence="2 3">KC712</strain>
    </source>
</reference>
<protein>
    <submittedName>
        <fullName evidence="2">Uncharacterized protein</fullName>
    </submittedName>
</protein>
<organism evidence="2 3">
    <name type="scientific">Nonomuraea diastatica</name>
    <dbReference type="NCBI Taxonomy" id="1848329"/>
    <lineage>
        <taxon>Bacteria</taxon>
        <taxon>Bacillati</taxon>
        <taxon>Actinomycetota</taxon>
        <taxon>Actinomycetes</taxon>
        <taxon>Streptosporangiales</taxon>
        <taxon>Streptosporangiaceae</taxon>
        <taxon>Nonomuraea</taxon>
    </lineage>
</organism>
<sequence length="83" mass="8932">MRKLAAPGLLMVLPLAGQFVDGLHTANVLVAMVHLALLYGMRVAVAIVSTHVVIVGALFALVAGEEWLEAVRWCCWCCSVSLR</sequence>
<evidence type="ECO:0000313" key="2">
    <source>
        <dbReference type="EMBL" id="TDD13019.1"/>
    </source>
</evidence>
<dbReference type="EMBL" id="SMKP01000189">
    <property type="protein sequence ID" value="TDD13019.1"/>
    <property type="molecule type" value="Genomic_DNA"/>
</dbReference>
<feature type="transmembrane region" description="Helical" evidence="1">
    <location>
        <begin position="38"/>
        <end position="63"/>
    </location>
</feature>
<keyword evidence="1" id="KW-0472">Membrane</keyword>
<proteinExistence type="predicted"/>
<evidence type="ECO:0000313" key="3">
    <source>
        <dbReference type="Proteomes" id="UP000294543"/>
    </source>
</evidence>
<keyword evidence="1" id="KW-1133">Transmembrane helix</keyword>
<evidence type="ECO:0000256" key="1">
    <source>
        <dbReference type="SAM" id="Phobius"/>
    </source>
</evidence>
<keyword evidence="3" id="KW-1185">Reference proteome</keyword>
<comment type="caution">
    <text evidence="2">The sequence shown here is derived from an EMBL/GenBank/DDBJ whole genome shotgun (WGS) entry which is preliminary data.</text>
</comment>
<dbReference type="RefSeq" id="WP_132516868.1">
    <property type="nucleotide sequence ID" value="NZ_SMKP01000189.1"/>
</dbReference>